<dbReference type="NCBIfam" id="TIGR01411">
    <property type="entry name" value="tatAE"/>
    <property type="match status" value="1"/>
</dbReference>
<proteinExistence type="inferred from homology"/>
<dbReference type="EMBL" id="RBWW01000001">
    <property type="protein sequence ID" value="RKS82183.1"/>
    <property type="molecule type" value="Genomic_DNA"/>
</dbReference>
<feature type="transmembrane region" description="Helical" evidence="9">
    <location>
        <begin position="6"/>
        <end position="27"/>
    </location>
</feature>
<dbReference type="PANTHER" id="PTHR42982:SF1">
    <property type="entry name" value="SEC-INDEPENDENT PROTEIN TRANSLOCASE PROTEIN TATA"/>
    <property type="match status" value="1"/>
</dbReference>
<dbReference type="AlphaFoldDB" id="A0A495R4C7"/>
<keyword evidence="6 9" id="KW-1133">Transmembrane helix</keyword>
<organism evidence="11 12">
    <name type="scientific">Haloarcula quadrata</name>
    <dbReference type="NCBI Taxonomy" id="182779"/>
    <lineage>
        <taxon>Archaea</taxon>
        <taxon>Methanobacteriati</taxon>
        <taxon>Methanobacteriota</taxon>
        <taxon>Stenosarchaea group</taxon>
        <taxon>Halobacteria</taxon>
        <taxon>Halobacteriales</taxon>
        <taxon>Haloarculaceae</taxon>
        <taxon>Haloarcula</taxon>
    </lineage>
</organism>
<keyword evidence="5 9" id="KW-0653">Protein transport</keyword>
<dbReference type="PANTHER" id="PTHR42982">
    <property type="entry name" value="SEC-INDEPENDENT PROTEIN TRANSLOCASE PROTEIN TATA"/>
    <property type="match status" value="1"/>
</dbReference>
<keyword evidence="8 9" id="KW-0472">Membrane</keyword>
<comment type="function">
    <text evidence="9">Part of the twin-arginine translocation (Tat) system that transports large folded proteins containing a characteristic twin-arginine motif in their signal peptide across membranes. TatA could form the protein-conducting channel of the Tat system.</text>
</comment>
<comment type="subcellular location">
    <subcellularLocation>
        <location evidence="1 9">Cell membrane</location>
        <topology evidence="1 9">Single-pass membrane protein</topology>
    </subcellularLocation>
</comment>
<keyword evidence="2 9" id="KW-0813">Transport</keyword>
<dbReference type="RefSeq" id="WP_121302869.1">
    <property type="nucleotide sequence ID" value="NZ_RBWW01000001.1"/>
</dbReference>
<dbReference type="Gene3D" id="1.20.5.3310">
    <property type="match status" value="1"/>
</dbReference>
<gene>
    <name evidence="9" type="primary">tatA</name>
    <name evidence="11" type="ORF">BDK61_1483</name>
</gene>
<comment type="similarity">
    <text evidence="9">Belongs to the TatA/E family.</text>
</comment>
<feature type="region of interest" description="Disordered" evidence="10">
    <location>
        <begin position="50"/>
        <end position="73"/>
    </location>
</feature>
<evidence type="ECO:0000256" key="4">
    <source>
        <dbReference type="ARBA" id="ARBA00022692"/>
    </source>
</evidence>
<evidence type="ECO:0000256" key="7">
    <source>
        <dbReference type="ARBA" id="ARBA00023010"/>
    </source>
</evidence>
<evidence type="ECO:0000256" key="5">
    <source>
        <dbReference type="ARBA" id="ARBA00022927"/>
    </source>
</evidence>
<evidence type="ECO:0000256" key="3">
    <source>
        <dbReference type="ARBA" id="ARBA00022475"/>
    </source>
</evidence>
<sequence length="73" mass="7622">MIGSIAQLGIPGGVELLVVLLIAVLLFGANKLPKLARSAGRSINEFKAGAQESKQALQESADLDDDEDVETAD</sequence>
<dbReference type="GO" id="GO:0043953">
    <property type="term" value="P:protein transport by the Tat complex"/>
    <property type="evidence" value="ECO:0007669"/>
    <property type="project" value="UniProtKB-UniRule"/>
</dbReference>
<comment type="caution">
    <text evidence="11">The sequence shown here is derived from an EMBL/GenBank/DDBJ whole genome shotgun (WGS) entry which is preliminary data.</text>
</comment>
<protein>
    <recommendedName>
        <fullName evidence="9">Sec-independent protein translocase protein TatA</fullName>
    </recommendedName>
</protein>
<comment type="subunit">
    <text evidence="9">Forms a complex with TatC.</text>
</comment>
<evidence type="ECO:0000313" key="12">
    <source>
        <dbReference type="Proteomes" id="UP000268233"/>
    </source>
</evidence>
<evidence type="ECO:0000256" key="2">
    <source>
        <dbReference type="ARBA" id="ARBA00022448"/>
    </source>
</evidence>
<evidence type="ECO:0000256" key="8">
    <source>
        <dbReference type="ARBA" id="ARBA00023136"/>
    </source>
</evidence>
<name>A0A495R4C7_9EURY</name>
<evidence type="ECO:0000256" key="10">
    <source>
        <dbReference type="SAM" id="MobiDB-lite"/>
    </source>
</evidence>
<dbReference type="Proteomes" id="UP000268233">
    <property type="component" value="Unassembled WGS sequence"/>
</dbReference>
<dbReference type="InterPro" id="IPR006312">
    <property type="entry name" value="TatA/E"/>
</dbReference>
<dbReference type="InterPro" id="IPR003369">
    <property type="entry name" value="TatA/B/E"/>
</dbReference>
<reference evidence="11 12" key="1">
    <citation type="submission" date="2018-10" db="EMBL/GenBank/DDBJ databases">
        <title>Genomic Encyclopedia of Archaeal and Bacterial Type Strains, Phase II (KMG-II): from individual species to whole genera.</title>
        <authorList>
            <person name="Goeker M."/>
        </authorList>
    </citation>
    <scope>NUCLEOTIDE SEQUENCE [LARGE SCALE GENOMIC DNA]</scope>
    <source>
        <strain evidence="11 12">DSM 11927</strain>
    </source>
</reference>
<keyword evidence="4 9" id="KW-0812">Transmembrane</keyword>
<accession>A0A495R4C7</accession>
<dbReference type="GO" id="GO:0033281">
    <property type="term" value="C:TAT protein transport complex"/>
    <property type="evidence" value="ECO:0007669"/>
    <property type="project" value="UniProtKB-UniRule"/>
</dbReference>
<feature type="compositionally biased region" description="Acidic residues" evidence="10">
    <location>
        <begin position="61"/>
        <end position="73"/>
    </location>
</feature>
<evidence type="ECO:0000256" key="1">
    <source>
        <dbReference type="ARBA" id="ARBA00004162"/>
    </source>
</evidence>
<dbReference type="HAMAP" id="MF_00236">
    <property type="entry name" value="TatA_E"/>
    <property type="match status" value="1"/>
</dbReference>
<dbReference type="GO" id="GO:0008320">
    <property type="term" value="F:protein transmembrane transporter activity"/>
    <property type="evidence" value="ECO:0007669"/>
    <property type="project" value="UniProtKB-UniRule"/>
</dbReference>
<keyword evidence="3 9" id="KW-1003">Cell membrane</keyword>
<dbReference type="Pfam" id="PF02416">
    <property type="entry name" value="TatA_B_E"/>
    <property type="match status" value="1"/>
</dbReference>
<evidence type="ECO:0000256" key="9">
    <source>
        <dbReference type="HAMAP-Rule" id="MF_00236"/>
    </source>
</evidence>
<evidence type="ECO:0000256" key="6">
    <source>
        <dbReference type="ARBA" id="ARBA00022989"/>
    </source>
</evidence>
<keyword evidence="12" id="KW-1185">Reference proteome</keyword>
<evidence type="ECO:0000313" key="11">
    <source>
        <dbReference type="EMBL" id="RKS82183.1"/>
    </source>
</evidence>
<keyword evidence="7 9" id="KW-0811">Translocation</keyword>